<dbReference type="PROSITE" id="PS51318">
    <property type="entry name" value="TAT"/>
    <property type="match status" value="1"/>
</dbReference>
<keyword evidence="3" id="KW-1185">Reference proteome</keyword>
<gene>
    <name evidence="1" type="ORF">GCM10008170_26500</name>
    <name evidence="2" type="ORF">JOD31_002664</name>
</gene>
<dbReference type="RefSeq" id="WP_204950815.1">
    <property type="nucleotide sequence ID" value="NZ_BSFF01000003.1"/>
</dbReference>
<dbReference type="InterPro" id="IPR027056">
    <property type="entry name" value="Gluconate_2DH_su3"/>
</dbReference>
<reference evidence="1" key="3">
    <citation type="submission" date="2023-01" db="EMBL/GenBank/DDBJ databases">
        <authorList>
            <person name="Sun Q."/>
            <person name="Evtushenko L."/>
        </authorList>
    </citation>
    <scope>NUCLEOTIDE SEQUENCE</scope>
    <source>
        <strain evidence="1">VKM B-1606</strain>
    </source>
</reference>
<protein>
    <submittedName>
        <fullName evidence="2">Gluconate 2-dehydrogenase gamma chain</fullName>
        <ecNumber evidence="2">1.1.99.3</ecNumber>
    </submittedName>
</protein>
<accession>A0A9W6IWZ2</accession>
<evidence type="ECO:0000313" key="1">
    <source>
        <dbReference type="EMBL" id="GLK56631.1"/>
    </source>
</evidence>
<dbReference type="AlphaFoldDB" id="A0A9W6IWZ2"/>
<dbReference type="InterPro" id="IPR006311">
    <property type="entry name" value="TAT_signal"/>
</dbReference>
<dbReference type="Proteomes" id="UP001143400">
    <property type="component" value="Unassembled WGS sequence"/>
</dbReference>
<proteinExistence type="predicted"/>
<evidence type="ECO:0000313" key="4">
    <source>
        <dbReference type="Proteomes" id="UP001143400"/>
    </source>
</evidence>
<dbReference type="GO" id="GO:0033717">
    <property type="term" value="F:gluconate 2-dehydrogenase (acceptor) activity"/>
    <property type="evidence" value="ECO:0007669"/>
    <property type="project" value="UniProtKB-EC"/>
</dbReference>
<dbReference type="EMBL" id="JAFBCY010000003">
    <property type="protein sequence ID" value="MBM7852422.1"/>
    <property type="molecule type" value="Genomic_DNA"/>
</dbReference>
<dbReference type="EC" id="1.1.99.3" evidence="2"/>
<comment type="caution">
    <text evidence="1">The sequence shown here is derived from an EMBL/GenBank/DDBJ whole genome shotgun (WGS) entry which is preliminary data.</text>
</comment>
<organism evidence="1 4">
    <name type="scientific">Methylopila capsulata</name>
    <dbReference type="NCBI Taxonomy" id="61654"/>
    <lineage>
        <taxon>Bacteria</taxon>
        <taxon>Pseudomonadati</taxon>
        <taxon>Pseudomonadota</taxon>
        <taxon>Alphaproteobacteria</taxon>
        <taxon>Hyphomicrobiales</taxon>
        <taxon>Methylopilaceae</taxon>
        <taxon>Methylopila</taxon>
    </lineage>
</organism>
<name>A0A9W6IWZ2_9HYPH</name>
<evidence type="ECO:0000313" key="2">
    <source>
        <dbReference type="EMBL" id="MBM7852422.1"/>
    </source>
</evidence>
<reference evidence="2 3" key="2">
    <citation type="submission" date="2021-01" db="EMBL/GenBank/DDBJ databases">
        <title>Genomic Encyclopedia of Type Strains, Phase IV (KMG-IV): sequencing the most valuable type-strain genomes for metagenomic binning, comparative biology and taxonomic classification.</title>
        <authorList>
            <person name="Goeker M."/>
        </authorList>
    </citation>
    <scope>NUCLEOTIDE SEQUENCE [LARGE SCALE GENOMIC DNA]</scope>
    <source>
        <strain evidence="2 3">DSM 6130</strain>
    </source>
</reference>
<sequence>MTDEGLDRRRFLGAIGAGAATLGADVADAAEPAPIAASPAADPVAPAGYQFLNPDEAAFMEAFVDHLIPADALSPSGTELGVAVYADRQLAGAWGKGARMYLQGPWRKGTPNQGWQSPMAPADLVKAGIAALDAHCRRVAKLPFERLAPDAREETVAALAQGKIELDGVPSKLLFDTLYALATEGLFADPIYGGNRDKAGWRLVGFPGVIATHAQDIETYRGRRYEAEPMSIADMS</sequence>
<evidence type="ECO:0000313" key="3">
    <source>
        <dbReference type="Proteomes" id="UP000758856"/>
    </source>
</evidence>
<reference evidence="1" key="1">
    <citation type="journal article" date="2014" name="Int. J. Syst. Evol. Microbiol.">
        <title>Complete genome sequence of Corynebacterium casei LMG S-19264T (=DSM 44701T), isolated from a smear-ripened cheese.</title>
        <authorList>
            <consortium name="US DOE Joint Genome Institute (JGI-PGF)"/>
            <person name="Walter F."/>
            <person name="Albersmeier A."/>
            <person name="Kalinowski J."/>
            <person name="Ruckert C."/>
        </authorList>
    </citation>
    <scope>NUCLEOTIDE SEQUENCE</scope>
    <source>
        <strain evidence="1">VKM B-1606</strain>
    </source>
</reference>
<dbReference type="EMBL" id="BSFF01000003">
    <property type="protein sequence ID" value="GLK56631.1"/>
    <property type="molecule type" value="Genomic_DNA"/>
</dbReference>
<keyword evidence="2" id="KW-0560">Oxidoreductase</keyword>
<dbReference type="Proteomes" id="UP000758856">
    <property type="component" value="Unassembled WGS sequence"/>
</dbReference>
<dbReference type="Pfam" id="PF13618">
    <property type="entry name" value="Gluconate_2-dh3"/>
    <property type="match status" value="1"/>
</dbReference>